<evidence type="ECO:0000313" key="2">
    <source>
        <dbReference type="Proteomes" id="UP000266861"/>
    </source>
</evidence>
<accession>A0A397JDA2</accession>
<dbReference type="EMBL" id="PQFF01000068">
    <property type="protein sequence ID" value="RHZ85112.1"/>
    <property type="molecule type" value="Genomic_DNA"/>
</dbReference>
<dbReference type="PROSITE" id="PS51257">
    <property type="entry name" value="PROKAR_LIPOPROTEIN"/>
    <property type="match status" value="1"/>
</dbReference>
<reference evidence="1 2" key="1">
    <citation type="submission" date="2018-08" db="EMBL/GenBank/DDBJ databases">
        <title>Genome and evolution of the arbuscular mycorrhizal fungus Diversispora epigaea (formerly Glomus versiforme) and its bacterial endosymbionts.</title>
        <authorList>
            <person name="Sun X."/>
            <person name="Fei Z."/>
            <person name="Harrison M."/>
        </authorList>
    </citation>
    <scope>NUCLEOTIDE SEQUENCE [LARGE SCALE GENOMIC DNA]</scope>
    <source>
        <strain evidence="1 2">IT104</strain>
    </source>
</reference>
<protein>
    <submittedName>
        <fullName evidence="1">Uncharacterized protein</fullName>
    </submittedName>
</protein>
<gene>
    <name evidence="1" type="ORF">Glove_71g175</name>
</gene>
<name>A0A397JDA2_9GLOM</name>
<evidence type="ECO:0000313" key="1">
    <source>
        <dbReference type="EMBL" id="RHZ85112.1"/>
    </source>
</evidence>
<dbReference type="AlphaFoldDB" id="A0A397JDA2"/>
<proteinExistence type="predicted"/>
<sequence>MDDLQQRSNYPAAATTGCSEFWGHDEVDNDDGDYNQAKSSKKILIEIESMLVQEFKINKILISKLYP</sequence>
<comment type="caution">
    <text evidence="1">The sequence shown here is derived from an EMBL/GenBank/DDBJ whole genome shotgun (WGS) entry which is preliminary data.</text>
</comment>
<dbReference type="Proteomes" id="UP000266861">
    <property type="component" value="Unassembled WGS sequence"/>
</dbReference>
<keyword evidence="2" id="KW-1185">Reference proteome</keyword>
<organism evidence="1 2">
    <name type="scientific">Diversispora epigaea</name>
    <dbReference type="NCBI Taxonomy" id="1348612"/>
    <lineage>
        <taxon>Eukaryota</taxon>
        <taxon>Fungi</taxon>
        <taxon>Fungi incertae sedis</taxon>
        <taxon>Mucoromycota</taxon>
        <taxon>Glomeromycotina</taxon>
        <taxon>Glomeromycetes</taxon>
        <taxon>Diversisporales</taxon>
        <taxon>Diversisporaceae</taxon>
        <taxon>Diversispora</taxon>
    </lineage>
</organism>